<evidence type="ECO:0000313" key="3">
    <source>
        <dbReference type="EMBL" id="MDR7122083.1"/>
    </source>
</evidence>
<dbReference type="InterPro" id="IPR005151">
    <property type="entry name" value="Tail-specific_protease"/>
</dbReference>
<organism evidence="3 4">
    <name type="scientific">Rheinheimera soli</name>
    <dbReference type="NCBI Taxonomy" id="443616"/>
    <lineage>
        <taxon>Bacteria</taxon>
        <taxon>Pseudomonadati</taxon>
        <taxon>Pseudomonadota</taxon>
        <taxon>Gammaproteobacteria</taxon>
        <taxon>Chromatiales</taxon>
        <taxon>Chromatiaceae</taxon>
        <taxon>Rheinheimera</taxon>
    </lineage>
</organism>
<dbReference type="Pfam" id="PF03572">
    <property type="entry name" value="Peptidase_S41"/>
    <property type="match status" value="1"/>
</dbReference>
<dbReference type="Proteomes" id="UP001257909">
    <property type="component" value="Unassembled WGS sequence"/>
</dbReference>
<sequence length="507" mass="55664">MSCAIKTQVSRLAVAALLCAFPSVLLASEQQAPLLPTTAQGWAELARQDIEAAYQITAENHPGMADSQNPGFQQQLMQAKTNALVLATQVSDAYGYEAVIDRFSTSLQDGHAGAYARLPESVPSIRRWPGFNTVWRGDALWVYHSEQAGVTAGMQVLSCDGKPVESLIKDRVFAFAGQADQPGHWWSYGGRLMLDDGNPFNPPLKQCQLVKPGAEAVAITLDWRPRPESAMQHVQAAYNGDKLAVGLSWQQQDIAWIAMPTFSPEADDIKLYESLFSSLEQQRSRLLQAKAIVLDLRHNQGGSSYWSVQVASALWGKKRVGSLRDALFSNTEVWWFASRGNTDYVKSLYDVLKTQGQTDMLPWIQAVGLGMQKSLDSGKAFYIEGNDSETDAASVQPDTTHELPTLQVPVYVIMPGQCASACLDAVDVFSLFENTKLAGAPSSADSTYMDVRFEPLPSGLGKVIIPNKVYVNRPRANGQYYTPALTHNELDWSTQALLQKVLSDIKP</sequence>
<dbReference type="SUPFAM" id="SSF52096">
    <property type="entry name" value="ClpP/crotonase"/>
    <property type="match status" value="1"/>
</dbReference>
<protein>
    <recommendedName>
        <fullName evidence="2">Tail specific protease domain-containing protein</fullName>
    </recommendedName>
</protein>
<comment type="caution">
    <text evidence="3">The sequence shown here is derived from an EMBL/GenBank/DDBJ whole genome shotgun (WGS) entry which is preliminary data.</text>
</comment>
<accession>A0ABU1W292</accession>
<reference evidence="3 4" key="1">
    <citation type="submission" date="2023-07" db="EMBL/GenBank/DDBJ databases">
        <title>Sorghum-associated microbial communities from plants grown in Nebraska, USA.</title>
        <authorList>
            <person name="Schachtman D."/>
        </authorList>
    </citation>
    <scope>NUCLEOTIDE SEQUENCE [LARGE SCALE GENOMIC DNA]</scope>
    <source>
        <strain evidence="3 4">4138</strain>
    </source>
</reference>
<gene>
    <name evidence="3" type="ORF">J2W69_003040</name>
</gene>
<evidence type="ECO:0000259" key="2">
    <source>
        <dbReference type="Pfam" id="PF03572"/>
    </source>
</evidence>
<proteinExistence type="predicted"/>
<dbReference type="RefSeq" id="WP_310279964.1">
    <property type="nucleotide sequence ID" value="NZ_JAVDWR010000012.1"/>
</dbReference>
<dbReference type="EMBL" id="JAVDWR010000012">
    <property type="protein sequence ID" value="MDR7122083.1"/>
    <property type="molecule type" value="Genomic_DNA"/>
</dbReference>
<name>A0ABU1W292_9GAMM</name>
<keyword evidence="1" id="KW-0732">Signal</keyword>
<feature type="chain" id="PRO_5047022119" description="Tail specific protease domain-containing protein" evidence="1">
    <location>
        <begin position="28"/>
        <end position="507"/>
    </location>
</feature>
<evidence type="ECO:0000256" key="1">
    <source>
        <dbReference type="SAM" id="SignalP"/>
    </source>
</evidence>
<feature type="domain" description="Tail specific protease" evidence="2">
    <location>
        <begin position="253"/>
        <end position="421"/>
    </location>
</feature>
<keyword evidence="4" id="KW-1185">Reference proteome</keyword>
<feature type="signal peptide" evidence="1">
    <location>
        <begin position="1"/>
        <end position="27"/>
    </location>
</feature>
<dbReference type="InterPro" id="IPR029045">
    <property type="entry name" value="ClpP/crotonase-like_dom_sf"/>
</dbReference>
<dbReference type="Gene3D" id="3.90.226.10">
    <property type="entry name" value="2-enoyl-CoA Hydratase, Chain A, domain 1"/>
    <property type="match status" value="1"/>
</dbReference>
<evidence type="ECO:0000313" key="4">
    <source>
        <dbReference type="Proteomes" id="UP001257909"/>
    </source>
</evidence>